<dbReference type="EMBL" id="AZFH01000021">
    <property type="protein sequence ID" value="KRL82474.1"/>
    <property type="molecule type" value="Genomic_DNA"/>
</dbReference>
<comment type="caution">
    <text evidence="1">The sequence shown here is derived from an EMBL/GenBank/DDBJ whole genome shotgun (WGS) entry which is preliminary data.</text>
</comment>
<name>A0A0R1TU64_9LACO</name>
<dbReference type="OrthoDB" id="2151645at2"/>
<organism evidence="1 2">
    <name type="scientific">Ligilactobacillus equi DSM 15833 = JCM 10991</name>
    <dbReference type="NCBI Taxonomy" id="1423740"/>
    <lineage>
        <taxon>Bacteria</taxon>
        <taxon>Bacillati</taxon>
        <taxon>Bacillota</taxon>
        <taxon>Bacilli</taxon>
        <taxon>Lactobacillales</taxon>
        <taxon>Lactobacillaceae</taxon>
        <taxon>Ligilactobacillus</taxon>
    </lineage>
</organism>
<protein>
    <recommendedName>
        <fullName evidence="3">DUF1934 domain-containing protein</fullName>
    </recommendedName>
</protein>
<evidence type="ECO:0000313" key="2">
    <source>
        <dbReference type="Proteomes" id="UP000051048"/>
    </source>
</evidence>
<dbReference type="PATRIC" id="fig|1423740.3.peg.984"/>
<dbReference type="Proteomes" id="UP000051048">
    <property type="component" value="Unassembled WGS sequence"/>
</dbReference>
<dbReference type="InterPro" id="IPR015231">
    <property type="entry name" value="DUF1934"/>
</dbReference>
<dbReference type="Pfam" id="PF09148">
    <property type="entry name" value="DUF1934"/>
    <property type="match status" value="1"/>
</dbReference>
<reference evidence="1 2" key="1">
    <citation type="journal article" date="2015" name="Genome Announc.">
        <title>Expanding the biotechnology potential of lactobacilli through comparative genomics of 213 strains and associated genera.</title>
        <authorList>
            <person name="Sun Z."/>
            <person name="Harris H.M."/>
            <person name="McCann A."/>
            <person name="Guo C."/>
            <person name="Argimon S."/>
            <person name="Zhang W."/>
            <person name="Yang X."/>
            <person name="Jeffery I.B."/>
            <person name="Cooney J.C."/>
            <person name="Kagawa T.F."/>
            <person name="Liu W."/>
            <person name="Song Y."/>
            <person name="Salvetti E."/>
            <person name="Wrobel A."/>
            <person name="Rasinkangas P."/>
            <person name="Parkhill J."/>
            <person name="Rea M.C."/>
            <person name="O'Sullivan O."/>
            <person name="Ritari J."/>
            <person name="Douillard F.P."/>
            <person name="Paul Ross R."/>
            <person name="Yang R."/>
            <person name="Briner A.E."/>
            <person name="Felis G.E."/>
            <person name="de Vos W.M."/>
            <person name="Barrangou R."/>
            <person name="Klaenhammer T.R."/>
            <person name="Caufield P.W."/>
            <person name="Cui Y."/>
            <person name="Zhang H."/>
            <person name="O'Toole P.W."/>
        </authorList>
    </citation>
    <scope>NUCLEOTIDE SEQUENCE [LARGE SCALE GENOMIC DNA]</scope>
    <source>
        <strain evidence="1 2">DSM 15833</strain>
    </source>
</reference>
<dbReference type="RefSeq" id="WP_025020533.1">
    <property type="nucleotide sequence ID" value="NZ_AZFH01000021.1"/>
</dbReference>
<proteinExistence type="predicted"/>
<dbReference type="InterPro" id="IPR012674">
    <property type="entry name" value="Calycin"/>
</dbReference>
<dbReference type="SUPFAM" id="SSF50814">
    <property type="entry name" value="Lipocalins"/>
    <property type="match status" value="1"/>
</dbReference>
<dbReference type="AlphaFoldDB" id="A0A0R1TU64"/>
<evidence type="ECO:0000313" key="1">
    <source>
        <dbReference type="EMBL" id="KRL82474.1"/>
    </source>
</evidence>
<dbReference type="STRING" id="1423740.FC36_GL000915"/>
<accession>A0A0R1TU64</accession>
<gene>
    <name evidence="1" type="ORF">FC36_GL000915</name>
</gene>
<sequence length="142" mass="16463">MEVKSQKVRVHLRTKQVQDGQTTLFNQKFTGELTQKDDKYYLRYIEENENGQAQVILKISAAEVLLTRKQEQLRLQMQLSAGQTLAARYHTAFGKLDLQAQTQKLLIELDEVETKGVIKADYQLYSGQELLGDYKLRLHFTN</sequence>
<dbReference type="Gene3D" id="2.40.128.20">
    <property type="match status" value="1"/>
</dbReference>
<evidence type="ECO:0008006" key="3">
    <source>
        <dbReference type="Google" id="ProtNLM"/>
    </source>
</evidence>